<dbReference type="SUPFAM" id="SSF81383">
    <property type="entry name" value="F-box domain"/>
    <property type="match status" value="1"/>
</dbReference>
<proteinExistence type="predicted"/>
<dbReference type="Proteomes" id="UP001556367">
    <property type="component" value="Unassembled WGS sequence"/>
</dbReference>
<reference evidence="3" key="1">
    <citation type="submission" date="2024-06" db="EMBL/GenBank/DDBJ databases">
        <title>Multi-omics analyses provide insights into the biosynthesis of the anticancer antibiotic pleurotin in Hohenbuehelia grisea.</title>
        <authorList>
            <person name="Weaver J.A."/>
            <person name="Alberti F."/>
        </authorList>
    </citation>
    <scope>NUCLEOTIDE SEQUENCE [LARGE SCALE GENOMIC DNA]</scope>
    <source>
        <strain evidence="3">T-177</strain>
    </source>
</reference>
<comment type="caution">
    <text evidence="2">The sequence shown here is derived from an EMBL/GenBank/DDBJ whole genome shotgun (WGS) entry which is preliminary data.</text>
</comment>
<dbReference type="Pfam" id="PF00646">
    <property type="entry name" value="F-box"/>
    <property type="match status" value="1"/>
</dbReference>
<dbReference type="CDD" id="cd09917">
    <property type="entry name" value="F-box_SF"/>
    <property type="match status" value="1"/>
</dbReference>
<accession>A0ABR3J1E6</accession>
<evidence type="ECO:0000313" key="2">
    <source>
        <dbReference type="EMBL" id="KAL0949462.1"/>
    </source>
</evidence>
<evidence type="ECO:0000259" key="1">
    <source>
        <dbReference type="PROSITE" id="PS50181"/>
    </source>
</evidence>
<keyword evidence="3" id="KW-1185">Reference proteome</keyword>
<dbReference type="SMART" id="SM00256">
    <property type="entry name" value="FBOX"/>
    <property type="match status" value="1"/>
</dbReference>
<gene>
    <name evidence="2" type="ORF">HGRIS_009516</name>
</gene>
<organism evidence="2 3">
    <name type="scientific">Hohenbuehelia grisea</name>
    <dbReference type="NCBI Taxonomy" id="104357"/>
    <lineage>
        <taxon>Eukaryota</taxon>
        <taxon>Fungi</taxon>
        <taxon>Dikarya</taxon>
        <taxon>Basidiomycota</taxon>
        <taxon>Agaricomycotina</taxon>
        <taxon>Agaricomycetes</taxon>
        <taxon>Agaricomycetidae</taxon>
        <taxon>Agaricales</taxon>
        <taxon>Pleurotineae</taxon>
        <taxon>Pleurotaceae</taxon>
        <taxon>Hohenbuehelia</taxon>
    </lineage>
</organism>
<dbReference type="EMBL" id="JASNQZ010000012">
    <property type="protein sequence ID" value="KAL0949462.1"/>
    <property type="molecule type" value="Genomic_DNA"/>
</dbReference>
<sequence length="410" mass="45670">MAGHDEICLICSISPGKGPRSLTYHGHAANLAEEILALRPDLTMDATEIASIVAAALELDWDKYSDVGLPEVEGVEGLWSGYWDGFYRVVLIGHWKDGDHVGEWVRRLVSNVGGTSYIHDDRRFPTGVDVAVLRGATVDGSSFYEAEHSQTFDEQYGQGSTLAASNAFYPAGLYNRADPENPTVLLSMCCFYYLQHWIDFERLPPPCTLPSGDTLSLPGELYEIVNSRSEQQFNTLPCIDYDGIDGTLEQWQDFFERARRGVKNVAQAISSGLRGEDLIPALRQDYRCWAFMRTDIWPLPSMAGMAESVYAAHILKETAAPQPRWQLNALPNDILFEIFDQIPIPSFLALASTCRSLRARLLSPDVADSFFKHLVYAGELRWILPVPGAPEEDEHAEDAAIRWLAHVGSS</sequence>
<dbReference type="InterPro" id="IPR001810">
    <property type="entry name" value="F-box_dom"/>
</dbReference>
<evidence type="ECO:0000313" key="3">
    <source>
        <dbReference type="Proteomes" id="UP001556367"/>
    </source>
</evidence>
<protein>
    <recommendedName>
        <fullName evidence="1">F-box domain-containing protein</fullName>
    </recommendedName>
</protein>
<dbReference type="InterPro" id="IPR036047">
    <property type="entry name" value="F-box-like_dom_sf"/>
</dbReference>
<name>A0ABR3J1E6_9AGAR</name>
<dbReference type="PROSITE" id="PS50181">
    <property type="entry name" value="FBOX"/>
    <property type="match status" value="1"/>
</dbReference>
<feature type="domain" description="F-box" evidence="1">
    <location>
        <begin position="324"/>
        <end position="374"/>
    </location>
</feature>